<reference evidence="2" key="2">
    <citation type="submission" date="2015-06" db="UniProtKB">
        <authorList>
            <consortium name="EnsemblProtists"/>
        </authorList>
    </citation>
    <scope>IDENTIFICATION</scope>
    <source>
        <strain evidence="2">Emoy2</strain>
    </source>
</reference>
<dbReference type="Proteomes" id="UP000011713">
    <property type="component" value="Unassembled WGS sequence"/>
</dbReference>
<sequence>MKIALRNTSRKKREYVIQVDQSFTVPNLRPTFYFSIDETPATVITQAQEKKLDEELEKLEHKLRIAETKKKVDKIVKLNVKISQVKALLSGEQIPINSDGESMGRSEESSEVGACEPNDSANSESELSESESSSRSQRRRSRHSDKHFVDVKTGVSSRTNTLHFSLEAETTGKVVAYAIFNPIKSGDNSLASREDGNKREACQRKEMKKRQLRRDATTIVGMGKFLLFEQQNKDVVKELQYNAEIFLRTPAGENAFCRAVGRKLPSTLPPHPHNGTGVSIMDENILKSRTGKPRDVNGGSVSQVDDVSSSMAASVEAKSAVSKHRHSLTIEIPDSGKMVQKLNVDIASSQCCPFPTSSSLLVLAEESPSGTRGWPVTLTLGSPSFQGSAVIEIAWNPASTFKNVMTLTCNTVLPNFLAQDDKAAIADEAETRGRQLLPVKLNIPVDRTVSLDLKWCFTSDAGFAPSTPLAACVSRSVLESVSEAAELNAGTIDFFYCSRNSSPQERHQGTTTHARISSLNVVVVKTAQRSLCFEDETIDLGERQQGEDIRGEVVIHNRLQQALQYLLLVGSRDPSSSSIPSSVSPLLVGGELTFENATGTVPAESFVRATFVYKGSVPGQHKEQIVLRNLSGDRLDTSVLTLSVRIVRPVYVRIPELDPQVTGQLEVLDLGPCYVTPEMQDTAVDSPNGSFRFSKVHKLTLHSQVEHTLVVCASSNLKTQCYVYEDAHLQREATHVVMKGMHVIDLYVAIRPRLSSDAIKTGSTRELVGGIRVQLFGLLAQDDTLGDEKSDMLTEFTVKFVGVAGASIARIAPPLIDFGVEYNSGRMQTCQTHEGHFELVNMSKALPLKYRLYVTNATEGYSDDDDSLHLSLKHEKGEIPANETGKIEFRMMAYTNGLFRRRIMVDNINYPGKAHSVDVLLFVDSGALSCEVAVSEIDGHIRQEKSASASCNALNEPVLVQSVDLGLINVIRLEEELSDTTRVSGDSDPSSCKYRIYGKCDDVPFIKARSTANSLLRLPGEKTLVLTNTTDRVIVVRPFSTLPMTFRWKQKGHDDCSASEKVNTRFASMEDVRRLCVPRLGSDTASQKTQQSSVFYGDSSALDANSTVQLSFRFAPIAVTAPLPIETIESGQLCPFRGMIGIQSFETSESEDGEEACTLKVVNVSGLYGEPRFHIAQKHIALGKIGYAIGWKSSTFTISVKNVSDVAVSFILANLPAFIHVCNVRDARRIESDDGIDLKAIQRFPSLQMLALHAEQLLENEHGVSWTAWGLQPRTTCVLEMELFLIAGNHEFLLRFFNLCNPSNRENVLVRAQIISSYAELVIDPANADKGMETADSKEDHVAFLPPVTVPASLEAPLHRASFWFSLRNVYDEELSVRLSSQTHSPFDRTIELLLMLRSAHTPLSSIVISPGESVDIRVVCHVFPAARLLPDTWPSGISGATSDILDLGRVLLDINIRNAEEAAQQKEIRVKGKFLPGKTFLLSASSLHFFATATDLPAHISASQLPPNLASNAGGRRDSSQTLSTETSQQTTTCVVHQLRNSFESFWVRNPSTVDVLDFAISPVSMYQPGLCLVKGSAEADMCAMSEWIQAIAVPSSGTIAPNESLKITVRLEEATPTSVDPFHDGNDDSTPGKIAPQHTVRRNPTWRSNSWDADALEKLPDEGGSYHMSLIVRDIDSNLDTAVSTVIDVLLVLQQQSSSSDSGNQGNVILDTNLITTALSARNDRLAQPRKLCPRPSLKTHVENEFDGQSESPGSDTACKFNVSSSRSEMVEQNDYLPVMVVRGCTPAEYSSLENTRYLIDVGQHTVRNGGEVEWEITIESLFGSVADDGLDSVEYHLMIVDKAARSWLQLSRERESGEPV</sequence>
<dbReference type="PANTHER" id="PTHR39211">
    <property type="entry name" value="CHROMOSOME 7, WHOLE GENOME SHOTGUN SEQUENCE"/>
    <property type="match status" value="1"/>
</dbReference>
<dbReference type="eggNOG" id="ENOG502QU5A">
    <property type="taxonomic scope" value="Eukaryota"/>
</dbReference>
<feature type="region of interest" description="Disordered" evidence="1">
    <location>
        <begin position="1619"/>
        <end position="1639"/>
    </location>
</feature>
<accession>M4B6S7</accession>
<evidence type="ECO:0000256" key="1">
    <source>
        <dbReference type="SAM" id="MobiDB-lite"/>
    </source>
</evidence>
<feature type="region of interest" description="Disordered" evidence="1">
    <location>
        <begin position="95"/>
        <end position="152"/>
    </location>
</feature>
<dbReference type="STRING" id="559515.M4B6S7"/>
<dbReference type="EnsemblProtists" id="HpaT801978">
    <property type="protein sequence ID" value="HpaP801978"/>
    <property type="gene ID" value="HpaG801978"/>
</dbReference>
<feature type="region of interest" description="Disordered" evidence="1">
    <location>
        <begin position="1508"/>
        <end position="1532"/>
    </location>
</feature>
<evidence type="ECO:0000313" key="3">
    <source>
        <dbReference type="Proteomes" id="UP000011713"/>
    </source>
</evidence>
<reference evidence="3" key="1">
    <citation type="journal article" date="2010" name="Science">
        <title>Signatures of adaptation to obligate biotrophy in the Hyaloperonospora arabidopsidis genome.</title>
        <authorList>
            <person name="Baxter L."/>
            <person name="Tripathy S."/>
            <person name="Ishaque N."/>
            <person name="Boot N."/>
            <person name="Cabral A."/>
            <person name="Kemen E."/>
            <person name="Thines M."/>
            <person name="Ah-Fong A."/>
            <person name="Anderson R."/>
            <person name="Badejoko W."/>
            <person name="Bittner-Eddy P."/>
            <person name="Boore J.L."/>
            <person name="Chibucos M.C."/>
            <person name="Coates M."/>
            <person name="Dehal P."/>
            <person name="Delehaunty K."/>
            <person name="Dong S."/>
            <person name="Downton P."/>
            <person name="Dumas B."/>
            <person name="Fabro G."/>
            <person name="Fronick C."/>
            <person name="Fuerstenberg S.I."/>
            <person name="Fulton L."/>
            <person name="Gaulin E."/>
            <person name="Govers F."/>
            <person name="Hughes L."/>
            <person name="Humphray S."/>
            <person name="Jiang R.H."/>
            <person name="Judelson H."/>
            <person name="Kamoun S."/>
            <person name="Kyung K."/>
            <person name="Meijer H."/>
            <person name="Minx P."/>
            <person name="Morris P."/>
            <person name="Nelson J."/>
            <person name="Phuntumart V."/>
            <person name="Qutob D."/>
            <person name="Rehmany A."/>
            <person name="Rougon-Cardoso A."/>
            <person name="Ryden P."/>
            <person name="Torto-Alalibo T."/>
            <person name="Studholme D."/>
            <person name="Wang Y."/>
            <person name="Win J."/>
            <person name="Wood J."/>
            <person name="Clifton S.W."/>
            <person name="Rogers J."/>
            <person name="Van den Ackerveken G."/>
            <person name="Jones J.D."/>
            <person name="McDowell J.M."/>
            <person name="Beynon J."/>
            <person name="Tyler B.M."/>
        </authorList>
    </citation>
    <scope>NUCLEOTIDE SEQUENCE [LARGE SCALE GENOMIC DNA]</scope>
    <source>
        <strain evidence="3">Emoy2</strain>
    </source>
</reference>
<evidence type="ECO:0000313" key="2">
    <source>
        <dbReference type="EnsemblProtists" id="HpaP801978"/>
    </source>
</evidence>
<dbReference type="VEuPathDB" id="FungiDB:HpaG801978"/>
<protein>
    <submittedName>
        <fullName evidence="2">Uncharacterized protein</fullName>
    </submittedName>
</protein>
<dbReference type="HOGENOM" id="CLU_236603_0_0_1"/>
<proteinExistence type="predicted"/>
<keyword evidence="3" id="KW-1185">Reference proteome</keyword>
<feature type="compositionally biased region" description="Low complexity" evidence="1">
    <location>
        <begin position="1521"/>
        <end position="1532"/>
    </location>
</feature>
<feature type="compositionally biased region" description="Basic residues" evidence="1">
    <location>
        <begin position="136"/>
        <end position="145"/>
    </location>
</feature>
<dbReference type="EMBL" id="JH598637">
    <property type="status" value="NOT_ANNOTATED_CDS"/>
    <property type="molecule type" value="Genomic_DNA"/>
</dbReference>
<name>M4B6S7_HYAAE</name>
<dbReference type="InParanoid" id="M4B6S7"/>
<organism evidence="2 3">
    <name type="scientific">Hyaloperonospora arabidopsidis (strain Emoy2)</name>
    <name type="common">Downy mildew agent</name>
    <name type="synonym">Peronospora arabidopsidis</name>
    <dbReference type="NCBI Taxonomy" id="559515"/>
    <lineage>
        <taxon>Eukaryota</taxon>
        <taxon>Sar</taxon>
        <taxon>Stramenopiles</taxon>
        <taxon>Oomycota</taxon>
        <taxon>Peronosporomycetes</taxon>
        <taxon>Peronosporales</taxon>
        <taxon>Peronosporaceae</taxon>
        <taxon>Hyaloperonospora</taxon>
    </lineage>
</organism>
<dbReference type="PANTHER" id="PTHR39211:SF1">
    <property type="entry name" value="ABNORMAL SPINDLE-LIKE MICROCEPHALY-ASSOCIATED PROTEIN ASH DOMAIN-CONTAINING PROTEIN"/>
    <property type="match status" value="1"/>
</dbReference>